<evidence type="ECO:0000256" key="4">
    <source>
        <dbReference type="HAMAP-Rule" id="MF_03017"/>
    </source>
</evidence>
<keyword evidence="1 4" id="KW-0662">Pyridine nucleotide biosynthesis</keyword>
<dbReference type="NCBIfam" id="TIGR01814">
    <property type="entry name" value="kynureninase"/>
    <property type="match status" value="1"/>
</dbReference>
<protein>
    <recommendedName>
        <fullName evidence="4 5">Kynureninase</fullName>
        <ecNumber evidence="4 5">3.7.1.3</ecNumber>
    </recommendedName>
    <alternativeName>
        <fullName evidence="4">Biosynthesis of nicotinic acid protein 5</fullName>
    </alternativeName>
    <alternativeName>
        <fullName evidence="4">L-kynurenine hydrolase</fullName>
    </alternativeName>
</protein>
<dbReference type="InterPro" id="IPR015421">
    <property type="entry name" value="PyrdxlP-dep_Trfase_major"/>
</dbReference>
<dbReference type="InterPro" id="IPR010111">
    <property type="entry name" value="Kynureninase"/>
</dbReference>
<dbReference type="HAMAP" id="MF_01970">
    <property type="entry name" value="Kynureninase"/>
    <property type="match status" value="1"/>
</dbReference>
<dbReference type="GO" id="GO:0005737">
    <property type="term" value="C:cytoplasm"/>
    <property type="evidence" value="ECO:0007669"/>
    <property type="project" value="UniProtKB-SubCell"/>
</dbReference>
<keyword evidence="3 4" id="KW-0663">Pyridoxal phosphate</keyword>
<dbReference type="GO" id="GO:0034354">
    <property type="term" value="P:'de novo' NAD+ biosynthetic process from L-tryptophan"/>
    <property type="evidence" value="ECO:0007669"/>
    <property type="project" value="UniProtKB-UniRule"/>
</dbReference>
<feature type="binding site" evidence="4">
    <location>
        <position position="314"/>
    </location>
    <ligand>
        <name>pyridoxal 5'-phosphate</name>
        <dbReference type="ChEBI" id="CHEBI:597326"/>
    </ligand>
</feature>
<keyword evidence="8" id="KW-1185">Reference proteome</keyword>
<comment type="cofactor">
    <cofactor evidence="4 5">
        <name>pyridoxal 5'-phosphate</name>
        <dbReference type="ChEBI" id="CHEBI:597326"/>
    </cofactor>
</comment>
<dbReference type="PANTHER" id="PTHR14084">
    <property type="entry name" value="KYNURENINASE"/>
    <property type="match status" value="1"/>
</dbReference>
<feature type="binding site" evidence="4">
    <location>
        <position position="251"/>
    </location>
    <ligand>
        <name>pyridoxal 5'-phosphate</name>
        <dbReference type="ChEBI" id="CHEBI:597326"/>
    </ligand>
</feature>
<keyword evidence="2 4" id="KW-0378">Hydrolase</keyword>
<organism evidence="7 8">
    <name type="scientific">Hyaloscypha bicolor E</name>
    <dbReference type="NCBI Taxonomy" id="1095630"/>
    <lineage>
        <taxon>Eukaryota</taxon>
        <taxon>Fungi</taxon>
        <taxon>Dikarya</taxon>
        <taxon>Ascomycota</taxon>
        <taxon>Pezizomycotina</taxon>
        <taxon>Leotiomycetes</taxon>
        <taxon>Helotiales</taxon>
        <taxon>Hyaloscyphaceae</taxon>
        <taxon>Hyaloscypha</taxon>
        <taxon>Hyaloscypha bicolor</taxon>
    </lineage>
</organism>
<dbReference type="FunCoup" id="A0A2J6SEL2">
    <property type="interactions" value="217"/>
</dbReference>
<evidence type="ECO:0000313" key="7">
    <source>
        <dbReference type="EMBL" id="PMD49202.1"/>
    </source>
</evidence>
<dbReference type="GO" id="GO:0030170">
    <property type="term" value="F:pyridoxal phosphate binding"/>
    <property type="evidence" value="ECO:0007669"/>
    <property type="project" value="UniProtKB-UniRule"/>
</dbReference>
<dbReference type="Gene3D" id="3.40.640.10">
    <property type="entry name" value="Type I PLP-dependent aspartate aminotransferase-like (Major domain)"/>
    <property type="match status" value="1"/>
</dbReference>
<comment type="subcellular location">
    <subcellularLocation>
        <location evidence="4 5">Cytoplasm</location>
    </subcellularLocation>
</comment>
<evidence type="ECO:0000259" key="6">
    <source>
        <dbReference type="Pfam" id="PF00266"/>
    </source>
</evidence>
<feature type="binding site" evidence="4">
    <location>
        <position position="134"/>
    </location>
    <ligand>
        <name>pyridoxal 5'-phosphate</name>
        <dbReference type="ChEBI" id="CHEBI:597326"/>
    </ligand>
</feature>
<comment type="function">
    <text evidence="4 5">Catalyzes the cleavage of L-kynurenine (L-Kyn) and L-3-hydroxykynurenine (L-3OHKyn) into anthranilic acid (AA) and 3-hydroxyanthranilic acid (3-OHAA), respectively.</text>
</comment>
<comment type="catalytic activity">
    <reaction evidence="5">
        <text>3-hydroxy-L-kynurenine + H2O = 3-hydroxyanthranilate + L-alanine + H(+)</text>
        <dbReference type="Rhea" id="RHEA:25143"/>
        <dbReference type="ChEBI" id="CHEBI:15377"/>
        <dbReference type="ChEBI" id="CHEBI:15378"/>
        <dbReference type="ChEBI" id="CHEBI:36559"/>
        <dbReference type="ChEBI" id="CHEBI:57972"/>
        <dbReference type="ChEBI" id="CHEBI:58125"/>
        <dbReference type="EC" id="3.7.1.3"/>
    </reaction>
</comment>
<dbReference type="InterPro" id="IPR015422">
    <property type="entry name" value="PyrdxlP-dep_Trfase_small"/>
</dbReference>
<comment type="caution">
    <text evidence="4">Lacks conserved residue(s) required for the propagation of feature annotation.</text>
</comment>
<dbReference type="Pfam" id="PF00266">
    <property type="entry name" value="Aminotran_5"/>
    <property type="match status" value="1"/>
</dbReference>
<accession>A0A2J6SEL2</accession>
<dbReference type="OrthoDB" id="5978656at2759"/>
<dbReference type="InterPro" id="IPR000192">
    <property type="entry name" value="Aminotrans_V_dom"/>
</dbReference>
<dbReference type="PIRSF" id="PIRSF038800">
    <property type="entry name" value="KYNU"/>
    <property type="match status" value="1"/>
</dbReference>
<evidence type="ECO:0000256" key="3">
    <source>
        <dbReference type="ARBA" id="ARBA00022898"/>
    </source>
</evidence>
<feature type="binding site" evidence="4">
    <location>
        <begin position="162"/>
        <end position="165"/>
    </location>
    <ligand>
        <name>pyridoxal 5'-phosphate</name>
        <dbReference type="ChEBI" id="CHEBI:597326"/>
    </ligand>
</feature>
<dbReference type="AlphaFoldDB" id="A0A2J6SEL2"/>
<evidence type="ECO:0000256" key="2">
    <source>
        <dbReference type="ARBA" id="ARBA00022801"/>
    </source>
</evidence>
<reference evidence="7 8" key="1">
    <citation type="submission" date="2016-04" db="EMBL/GenBank/DDBJ databases">
        <title>A degradative enzymes factory behind the ericoid mycorrhizal symbiosis.</title>
        <authorList>
            <consortium name="DOE Joint Genome Institute"/>
            <person name="Martino E."/>
            <person name="Morin E."/>
            <person name="Grelet G."/>
            <person name="Kuo A."/>
            <person name="Kohler A."/>
            <person name="Daghino S."/>
            <person name="Barry K."/>
            <person name="Choi C."/>
            <person name="Cichocki N."/>
            <person name="Clum A."/>
            <person name="Copeland A."/>
            <person name="Hainaut M."/>
            <person name="Haridas S."/>
            <person name="Labutti K."/>
            <person name="Lindquist E."/>
            <person name="Lipzen A."/>
            <person name="Khouja H.-R."/>
            <person name="Murat C."/>
            <person name="Ohm R."/>
            <person name="Olson A."/>
            <person name="Spatafora J."/>
            <person name="Veneault-Fourrey C."/>
            <person name="Henrissat B."/>
            <person name="Grigoriev I."/>
            <person name="Martin F."/>
            <person name="Perotto S."/>
        </authorList>
    </citation>
    <scope>NUCLEOTIDE SEQUENCE [LARGE SCALE GENOMIC DNA]</scope>
    <source>
        <strain evidence="7 8">E</strain>
    </source>
</reference>
<name>A0A2J6SEL2_9HELO</name>
<evidence type="ECO:0000256" key="1">
    <source>
        <dbReference type="ARBA" id="ARBA00022642"/>
    </source>
</evidence>
<feature type="binding site" evidence="4">
    <location>
        <position position="248"/>
    </location>
    <ligand>
        <name>pyridoxal 5'-phosphate</name>
        <dbReference type="ChEBI" id="CHEBI:597326"/>
    </ligand>
</feature>
<feature type="modified residue" description="N6-(pyridoxal phosphate)lysine" evidence="4">
    <location>
        <position position="274"/>
    </location>
</feature>
<dbReference type="Pfam" id="PF22580">
    <property type="entry name" value="KYNU_C"/>
    <property type="match status" value="1"/>
</dbReference>
<comment type="subunit">
    <text evidence="4 5">Homodimer.</text>
</comment>
<comment type="pathway">
    <text evidence="4 5">Cofactor biosynthesis; NAD(+) biosynthesis; quinolinate from L-kynurenine: step 2/3.</text>
</comment>
<dbReference type="PANTHER" id="PTHR14084:SF0">
    <property type="entry name" value="KYNURENINASE"/>
    <property type="match status" value="1"/>
</dbReference>
<comment type="pathway">
    <text evidence="4 5">Amino-acid degradation; L-kynurenine degradation; L-alanine and anthranilate from L-kynurenine: step 1/1.</text>
</comment>
<evidence type="ECO:0000256" key="5">
    <source>
        <dbReference type="PIRNR" id="PIRNR038800"/>
    </source>
</evidence>
<dbReference type="UniPathway" id="UPA00253">
    <property type="reaction ID" value="UER00329"/>
</dbReference>
<dbReference type="GO" id="GO:0019805">
    <property type="term" value="P:quinolinate biosynthetic process"/>
    <property type="evidence" value="ECO:0007669"/>
    <property type="project" value="UniProtKB-UniRule"/>
</dbReference>
<feature type="domain" description="Aminotransferase class V" evidence="6">
    <location>
        <begin position="112"/>
        <end position="277"/>
    </location>
</feature>
<keyword evidence="4 5" id="KW-0963">Cytoplasm</keyword>
<dbReference type="EC" id="3.7.1.3" evidence="4 5"/>
<feature type="binding site" evidence="4">
    <location>
        <position position="273"/>
    </location>
    <ligand>
        <name>pyridoxal 5'-phosphate</name>
        <dbReference type="ChEBI" id="CHEBI:597326"/>
    </ligand>
</feature>
<comment type="catalytic activity">
    <reaction evidence="4 5">
        <text>L-kynurenine + H2O = anthranilate + L-alanine + H(+)</text>
        <dbReference type="Rhea" id="RHEA:16813"/>
        <dbReference type="ChEBI" id="CHEBI:15377"/>
        <dbReference type="ChEBI" id="CHEBI:15378"/>
        <dbReference type="ChEBI" id="CHEBI:16567"/>
        <dbReference type="ChEBI" id="CHEBI:57959"/>
        <dbReference type="ChEBI" id="CHEBI:57972"/>
        <dbReference type="EC" id="3.7.1.3"/>
    </reaction>
</comment>
<dbReference type="InterPro" id="IPR015424">
    <property type="entry name" value="PyrdxlP-dep_Trfase"/>
</dbReference>
<sequence length="487" mass="53434">MASLDQNLHVLSREYAVSLDARDPLRHLRPEFLIPSKAQLKAKSLPEAESSDSSSLNASVYLCGNSLGLQPRLTSIRMQQYFSTWASQGVFGHFKPLNESPLPTWLDADIRASEAIAPIVGAQVSEVAVMETLTANLHLLMSAFYKPDINGRHKIIIENQAFPSDHFAAESQILHHNLDPSTSLVTIKPPSLANSTLTTDQILSVITEHASTTALILLPGIQYYTGQFLDIPAITAFAHSHSIFIIWDLAHAVGNVPLQLHDWNVDAAVWCSYKYLNSGPGAAGGFFVHENNSKVSTSEAGDGKKEFGKRLSGWWGSDKSSRFAMDNRFVPIPGAAGFQLSNPSILDITSLTASLEVFEKAGGMGHLREKSLKITAYLENLLLNMGAYEEKVFEIITPKEKEGRGAQLSLKLKDGLLDVVMKELEEKGVVVDERRPDVIRVAPAPLYNSFGDCWEFVEAFREAVQVAVKAKGGEVKAEGTREFEKTS</sequence>
<dbReference type="GO" id="GO:0030429">
    <property type="term" value="F:kynureninase activity"/>
    <property type="evidence" value="ECO:0007669"/>
    <property type="project" value="UniProtKB-UniRule"/>
</dbReference>
<dbReference type="InParanoid" id="A0A2J6SEL2"/>
<feature type="binding site" evidence="4">
    <location>
        <position position="133"/>
    </location>
    <ligand>
        <name>pyridoxal 5'-phosphate</name>
        <dbReference type="ChEBI" id="CHEBI:597326"/>
    </ligand>
</feature>
<proteinExistence type="inferred from homology"/>
<dbReference type="Proteomes" id="UP000235371">
    <property type="component" value="Unassembled WGS sequence"/>
</dbReference>
<dbReference type="Gene3D" id="3.90.1150.10">
    <property type="entry name" value="Aspartate Aminotransferase, domain 1"/>
    <property type="match status" value="1"/>
</dbReference>
<dbReference type="EMBL" id="KZ613921">
    <property type="protein sequence ID" value="PMD49202.1"/>
    <property type="molecule type" value="Genomic_DNA"/>
</dbReference>
<dbReference type="GO" id="GO:0043420">
    <property type="term" value="P:anthranilate metabolic process"/>
    <property type="evidence" value="ECO:0007669"/>
    <property type="project" value="UniProtKB-UniRule"/>
</dbReference>
<gene>
    <name evidence="4" type="primary">BNA5</name>
    <name evidence="7" type="ORF">K444DRAFT_648900</name>
</gene>
<dbReference type="FunFam" id="3.40.640.10:FF:000031">
    <property type="entry name" value="Kynureninase"/>
    <property type="match status" value="1"/>
</dbReference>
<evidence type="ECO:0000313" key="8">
    <source>
        <dbReference type="Proteomes" id="UP000235371"/>
    </source>
</evidence>
<feature type="binding site" evidence="4">
    <location>
        <position position="342"/>
    </location>
    <ligand>
        <name>pyridoxal 5'-phosphate</name>
        <dbReference type="ChEBI" id="CHEBI:597326"/>
    </ligand>
</feature>
<dbReference type="UniPathway" id="UPA00334">
    <property type="reaction ID" value="UER00455"/>
</dbReference>
<dbReference type="SUPFAM" id="SSF53383">
    <property type="entry name" value="PLP-dependent transferases"/>
    <property type="match status" value="1"/>
</dbReference>
<dbReference type="STRING" id="1095630.A0A2J6SEL2"/>
<comment type="similarity">
    <text evidence="4 5">Belongs to the kynureninase family.</text>
</comment>
<dbReference type="GO" id="GO:0019441">
    <property type="term" value="P:L-tryptophan catabolic process to kynurenine"/>
    <property type="evidence" value="ECO:0007669"/>
    <property type="project" value="TreeGrafter"/>
</dbReference>
<dbReference type="GO" id="GO:0097053">
    <property type="term" value="P:L-kynurenine catabolic process"/>
    <property type="evidence" value="ECO:0007669"/>
    <property type="project" value="UniProtKB-UniRule"/>
</dbReference>